<keyword evidence="2" id="KW-1185">Reference proteome</keyword>
<name>A0AAU9NFS4_9ASTR</name>
<accession>A0AAU9NFS4</accession>
<proteinExistence type="predicted"/>
<protein>
    <recommendedName>
        <fullName evidence="3">Protein ALP1-like</fullName>
    </recommendedName>
</protein>
<dbReference type="PANTHER" id="PTHR47150">
    <property type="entry name" value="OS12G0169200 PROTEIN"/>
    <property type="match status" value="1"/>
</dbReference>
<evidence type="ECO:0000313" key="2">
    <source>
        <dbReference type="Proteomes" id="UP001157418"/>
    </source>
</evidence>
<gene>
    <name evidence="1" type="ORF">LVIROSA_LOCUS23037</name>
</gene>
<dbReference type="PANTHER" id="PTHR47150:SF4">
    <property type="entry name" value="HARBINGER TRANSPOSASE-DERIVED PROTEIN-RELATED"/>
    <property type="match status" value="1"/>
</dbReference>
<organism evidence="1 2">
    <name type="scientific">Lactuca virosa</name>
    <dbReference type="NCBI Taxonomy" id="75947"/>
    <lineage>
        <taxon>Eukaryota</taxon>
        <taxon>Viridiplantae</taxon>
        <taxon>Streptophyta</taxon>
        <taxon>Embryophyta</taxon>
        <taxon>Tracheophyta</taxon>
        <taxon>Spermatophyta</taxon>
        <taxon>Magnoliopsida</taxon>
        <taxon>eudicotyledons</taxon>
        <taxon>Gunneridae</taxon>
        <taxon>Pentapetalae</taxon>
        <taxon>asterids</taxon>
        <taxon>campanulids</taxon>
        <taxon>Asterales</taxon>
        <taxon>Asteraceae</taxon>
        <taxon>Cichorioideae</taxon>
        <taxon>Cichorieae</taxon>
        <taxon>Lactucinae</taxon>
        <taxon>Lactuca</taxon>
    </lineage>
</organism>
<reference evidence="1 2" key="1">
    <citation type="submission" date="2022-01" db="EMBL/GenBank/DDBJ databases">
        <authorList>
            <person name="Xiong W."/>
            <person name="Schranz E."/>
        </authorList>
    </citation>
    <scope>NUCLEOTIDE SEQUENCE [LARGE SCALE GENOMIC DNA]</scope>
</reference>
<sequence length="188" mass="22218">MSPLLDDMYNGTTPDFSFQVAGISYRNEYYLVDGIYLEHACFVKSLSCPNDRKRLKFKIAQERARKDVERAFGALKKRWHILKYPPSYMEEKKMSEVMYTYIILHNMILEDERNPICEYNENEIVPPTQAFEVGSAKYMSRRALVHDVEKHHVLRRDLTEHIWNVNHIDLNTKPVDDLEGQFSDEDIV</sequence>
<dbReference type="InterPro" id="IPR006912">
    <property type="entry name" value="Harbinger_derived_prot"/>
</dbReference>
<dbReference type="EMBL" id="CAKMRJ010004445">
    <property type="protein sequence ID" value="CAH1436675.1"/>
    <property type="molecule type" value="Genomic_DNA"/>
</dbReference>
<dbReference type="Pfam" id="PF04827">
    <property type="entry name" value="Plant_tran"/>
    <property type="match status" value="1"/>
</dbReference>
<evidence type="ECO:0008006" key="3">
    <source>
        <dbReference type="Google" id="ProtNLM"/>
    </source>
</evidence>
<evidence type="ECO:0000313" key="1">
    <source>
        <dbReference type="EMBL" id="CAH1436675.1"/>
    </source>
</evidence>
<comment type="caution">
    <text evidence="1">The sequence shown here is derived from an EMBL/GenBank/DDBJ whole genome shotgun (WGS) entry which is preliminary data.</text>
</comment>
<dbReference type="Proteomes" id="UP001157418">
    <property type="component" value="Unassembled WGS sequence"/>
</dbReference>
<dbReference type="AlphaFoldDB" id="A0AAU9NFS4"/>